<dbReference type="Proteomes" id="UP000197138">
    <property type="component" value="Unassembled WGS sequence"/>
</dbReference>
<gene>
    <name evidence="4" type="ORF">CDL15_Pgr004774</name>
</gene>
<accession>A0A218W873</accession>
<proteinExistence type="inferred from homology"/>
<evidence type="ECO:0000313" key="5">
    <source>
        <dbReference type="Proteomes" id="UP000197138"/>
    </source>
</evidence>
<sequence>MEGLIWCSANHAPLSPISFLKRSAKVHRDRTSPVYGPVEYTWGETHARCVRLASALAQLGISRGDVVATLAPNVPAMYELHFAVPM</sequence>
<dbReference type="SUPFAM" id="SSF56801">
    <property type="entry name" value="Acetyl-CoA synthetase-like"/>
    <property type="match status" value="1"/>
</dbReference>
<comment type="caution">
    <text evidence="4">The sequence shown here is derived from an EMBL/GenBank/DDBJ whole genome shotgun (WGS) entry which is preliminary data.</text>
</comment>
<organism evidence="4 5">
    <name type="scientific">Punica granatum</name>
    <name type="common">Pomegranate</name>
    <dbReference type="NCBI Taxonomy" id="22663"/>
    <lineage>
        <taxon>Eukaryota</taxon>
        <taxon>Viridiplantae</taxon>
        <taxon>Streptophyta</taxon>
        <taxon>Embryophyta</taxon>
        <taxon>Tracheophyta</taxon>
        <taxon>Spermatophyta</taxon>
        <taxon>Magnoliopsida</taxon>
        <taxon>eudicotyledons</taxon>
        <taxon>Gunneridae</taxon>
        <taxon>Pentapetalae</taxon>
        <taxon>rosids</taxon>
        <taxon>malvids</taxon>
        <taxon>Myrtales</taxon>
        <taxon>Lythraceae</taxon>
        <taxon>Punica</taxon>
    </lineage>
</organism>
<evidence type="ECO:0000256" key="1">
    <source>
        <dbReference type="ARBA" id="ARBA00006432"/>
    </source>
</evidence>
<evidence type="ECO:0000259" key="3">
    <source>
        <dbReference type="Pfam" id="PF00501"/>
    </source>
</evidence>
<dbReference type="AlphaFoldDB" id="A0A218W873"/>
<dbReference type="Gene3D" id="3.40.50.980">
    <property type="match status" value="1"/>
</dbReference>
<name>A0A218W873_PUNGR</name>
<keyword evidence="2" id="KW-0436">Ligase</keyword>
<dbReference type="Pfam" id="PF00501">
    <property type="entry name" value="AMP-binding"/>
    <property type="match status" value="1"/>
</dbReference>
<evidence type="ECO:0000256" key="2">
    <source>
        <dbReference type="ARBA" id="ARBA00022598"/>
    </source>
</evidence>
<dbReference type="InterPro" id="IPR000873">
    <property type="entry name" value="AMP-dep_synth/lig_dom"/>
</dbReference>
<dbReference type="EMBL" id="MTKT01005034">
    <property type="protein sequence ID" value="OWM68292.1"/>
    <property type="molecule type" value="Genomic_DNA"/>
</dbReference>
<comment type="similarity">
    <text evidence="1">Belongs to the ATP-dependent AMP-binding enzyme family.</text>
</comment>
<feature type="domain" description="AMP-dependent synthetase/ligase" evidence="3">
    <location>
        <begin position="21"/>
        <end position="85"/>
    </location>
</feature>
<reference evidence="5" key="1">
    <citation type="journal article" date="2017" name="Plant J.">
        <title>The pomegranate (Punica granatum L.) genome and the genomics of punicalagin biosynthesis.</title>
        <authorList>
            <person name="Qin G."/>
            <person name="Xu C."/>
            <person name="Ming R."/>
            <person name="Tang H."/>
            <person name="Guyot R."/>
            <person name="Kramer E.M."/>
            <person name="Hu Y."/>
            <person name="Yi X."/>
            <person name="Qi Y."/>
            <person name="Xu X."/>
            <person name="Gao Z."/>
            <person name="Pan H."/>
            <person name="Jian J."/>
            <person name="Tian Y."/>
            <person name="Yue Z."/>
            <person name="Xu Y."/>
        </authorList>
    </citation>
    <scope>NUCLEOTIDE SEQUENCE [LARGE SCALE GENOMIC DNA]</scope>
    <source>
        <strain evidence="5">cv. Dabenzi</strain>
    </source>
</reference>
<evidence type="ECO:0000313" key="4">
    <source>
        <dbReference type="EMBL" id="OWM68292.1"/>
    </source>
</evidence>
<protein>
    <recommendedName>
        <fullName evidence="3">AMP-dependent synthetase/ligase domain-containing protein</fullName>
    </recommendedName>
</protein>
<dbReference type="PANTHER" id="PTHR43859:SF5">
    <property type="entry name" value="ISOVALERATE--COA LIGASE AAE2"/>
    <property type="match status" value="1"/>
</dbReference>
<dbReference type="PANTHER" id="PTHR43859">
    <property type="entry name" value="ACYL-ACTIVATING ENZYME"/>
    <property type="match status" value="1"/>
</dbReference>
<dbReference type="GO" id="GO:0016874">
    <property type="term" value="F:ligase activity"/>
    <property type="evidence" value="ECO:0007669"/>
    <property type="project" value="UniProtKB-KW"/>
</dbReference>